<dbReference type="InterPro" id="IPR038490">
    <property type="entry name" value="Gingipain_propep_sf"/>
</dbReference>
<gene>
    <name evidence="5" type="ORF">ENV60_00475</name>
</gene>
<evidence type="ECO:0000259" key="3">
    <source>
        <dbReference type="Pfam" id="PF08126"/>
    </source>
</evidence>
<evidence type="ECO:0000259" key="4">
    <source>
        <dbReference type="Pfam" id="PF18962"/>
    </source>
</evidence>
<dbReference type="InterPro" id="IPR026444">
    <property type="entry name" value="Secre_tail"/>
</dbReference>
<dbReference type="InterPro" id="IPR036116">
    <property type="entry name" value="FN3_sf"/>
</dbReference>
<dbReference type="Gene3D" id="2.60.40.3800">
    <property type="match status" value="1"/>
</dbReference>
<name>A0A7C4XTC2_UNCW3</name>
<dbReference type="Gene3D" id="2.130.10.130">
    <property type="entry name" value="Integrin alpha, N-terminal"/>
    <property type="match status" value="1"/>
</dbReference>
<dbReference type="SUPFAM" id="SSF69318">
    <property type="entry name" value="Integrin alpha N-terminal domain"/>
    <property type="match status" value="1"/>
</dbReference>
<dbReference type="GO" id="GO:0004197">
    <property type="term" value="F:cysteine-type endopeptidase activity"/>
    <property type="evidence" value="ECO:0007669"/>
    <property type="project" value="InterPro"/>
</dbReference>
<dbReference type="InterPro" id="IPR001769">
    <property type="entry name" value="Gingipain"/>
</dbReference>
<protein>
    <submittedName>
        <fullName evidence="5">T9SS type A sorting domain-containing protein</fullName>
    </submittedName>
</protein>
<accession>A0A7C4XTC2</accession>
<dbReference type="Gene3D" id="2.60.40.4070">
    <property type="match status" value="1"/>
</dbReference>
<dbReference type="InterPro" id="IPR029030">
    <property type="entry name" value="Caspase-like_dom_sf"/>
</dbReference>
<keyword evidence="1" id="KW-0732">Signal</keyword>
<dbReference type="InterPro" id="IPR012600">
    <property type="entry name" value="Propeptide_C25"/>
</dbReference>
<dbReference type="SUPFAM" id="SSF49265">
    <property type="entry name" value="Fibronectin type III"/>
    <property type="match status" value="1"/>
</dbReference>
<feature type="domain" description="Gingipain" evidence="2">
    <location>
        <begin position="227"/>
        <end position="570"/>
    </location>
</feature>
<comment type="caution">
    <text evidence="5">The sequence shown here is derived from an EMBL/GenBank/DDBJ whole genome shotgun (WGS) entry which is preliminary data.</text>
</comment>
<proteinExistence type="predicted"/>
<dbReference type="InterPro" id="IPR013783">
    <property type="entry name" value="Ig-like_fold"/>
</dbReference>
<dbReference type="Pfam" id="PF01364">
    <property type="entry name" value="Peptidase_C25"/>
    <property type="match status" value="1"/>
</dbReference>
<dbReference type="InterPro" id="IPR029031">
    <property type="entry name" value="Gingipain_N_sf"/>
</dbReference>
<evidence type="ECO:0000313" key="5">
    <source>
        <dbReference type="EMBL" id="HGV96759.1"/>
    </source>
</evidence>
<dbReference type="Gene3D" id="2.60.40.10">
    <property type="entry name" value="Immunoglobulins"/>
    <property type="match status" value="1"/>
</dbReference>
<dbReference type="Pfam" id="PF18962">
    <property type="entry name" value="Por_Secre_tail"/>
    <property type="match status" value="1"/>
</dbReference>
<dbReference type="Gene3D" id="3.40.50.1460">
    <property type="match status" value="1"/>
</dbReference>
<feature type="domain" description="Gingipain propeptide" evidence="3">
    <location>
        <begin position="36"/>
        <end position="164"/>
    </location>
</feature>
<dbReference type="InterPro" id="IPR013517">
    <property type="entry name" value="FG-GAP"/>
</dbReference>
<feature type="domain" description="Secretion system C-terminal sorting" evidence="4">
    <location>
        <begin position="1411"/>
        <end position="1505"/>
    </location>
</feature>
<dbReference type="SUPFAM" id="SSF52129">
    <property type="entry name" value="Caspase-like"/>
    <property type="match status" value="1"/>
</dbReference>
<evidence type="ECO:0000259" key="2">
    <source>
        <dbReference type="Pfam" id="PF01364"/>
    </source>
</evidence>
<dbReference type="Pfam" id="PF13517">
    <property type="entry name" value="FG-GAP_3"/>
    <property type="match status" value="1"/>
</dbReference>
<evidence type="ECO:0000256" key="1">
    <source>
        <dbReference type="ARBA" id="ARBA00022729"/>
    </source>
</evidence>
<dbReference type="Pfam" id="PF08126">
    <property type="entry name" value="Propeptide_C25"/>
    <property type="match status" value="1"/>
</dbReference>
<dbReference type="PANTHER" id="PTHR46580">
    <property type="entry name" value="SENSOR KINASE-RELATED"/>
    <property type="match status" value="1"/>
</dbReference>
<dbReference type="EMBL" id="DTGZ01000009">
    <property type="protein sequence ID" value="HGV96759.1"/>
    <property type="molecule type" value="Genomic_DNA"/>
</dbReference>
<dbReference type="PANTHER" id="PTHR46580:SF4">
    <property type="entry name" value="ATP_GTP-BINDING PROTEIN"/>
    <property type="match status" value="1"/>
</dbReference>
<sequence>MKRFFYLLLLFSTAFGIVFEIPVEDVSYKIEKFSGYDRIYIKDGAYIGNPGAPEIRVVTFTYALPERQKISDIQIIDEEWQEIPGDFYLYPEQKRYPIDKTQRFTEINAEIYNSEKPYPLCPIIAHKSGNLRGYRICQFSVAPFRYLPRDRKLFLLKRLTIKVKTITTEEGIRPKRQSSLSMELFHRLVSSLTLNRLTPPACAITENLEDFTPLELPSLLGPPVDLIIITNEPLVLGYEKFCRLKKLFGFNTVVKTLTWIRQHYSGVDDAERIRNFVKDAVEKWGTSFVLLGGDVPEIPTRWVWLGLIDPDQWPENIVTDYYYSDLDGNWNFDGDERFGEVEDSLDLYPDIFVGRLSMATNSEVMNYFNKDYSYLFPVYPQIHIRWLGVTSDLFYPGDAYQLARVLADHLPPWFDTCYLNERPLQEFKDSIYSGFGIVQGIGHGDVNLFMVNNSPQYATNFFFDSLLNIDKYTLLIIISCYTGPFQSDCLGERWVNNPSGGGIAYIGPSGPSEGYIHTEILTTLYDSLFSFPIAEAMARSKIPYIPFSMSDNWYRFYIFSINLLSDPVITVWDSIPRTFDSIVVTPETLNIGIDTVTITLNPPVDSFEVIYYKENELFLRDSNFSGSIVSQIKTESPGYLKIVVHRRRFYSYIDSIYVAPSIPHLVYDHFTIRDSLNNNNGMLNPGEDIFLYVALKNNGGLTASGINAQIFSSDTFITILNSSSPYPDIYPNSNAENLIPFYFRVKSSIPDGHSIEFLISITYNGANSDSFQVIASAPGLKLFTQHCDSVNNYYLIFPDLENSGNFLADSVRCIISALSDTVTIVDSIAEFPIIYPNTVQGIVDTLSLTLNYPGPIRYNLRVYYRSREVLNKNIKIQSPPAPDSFRCLGMPNSILLNWKPVDGAIGYRIYRATNPSGPYEFMKNPLERVSSFEDFNAQMDIDYYYYLYAVDSSMNEGLPGDTLRARRNPNLAQGWPQTVYGYIYTSPNFGDLDPYPGLEITVATRDDGTVYAWHYDGTPIIHSPYNDGRIFSGGGECWTSPAIGDINNDGRNDIVFGLRRTFNNLYAISYYDSIYLPMPNWPITVPGRVFSAPVLGDLDNDGDLEIIVRTEGADIYVFNYDGTPYFPPAGLLFNGPGGAWGGPAVGDINNDGNLEIVSCGGSWSDSLYVWDRYGNYLSPFPIFIQSEYRLRCATVIGDIIGDSRPEIAFFADSTHKVYLVSPDGYILWFYELPHLELIESYPIFADITGDGRPELVCAESKTGLLVVFDSLGNPLPNFPFVSTEHDWRKVICADFDNDNISDIAVHANNWRLYGMDANIQNVPGFPIKFGNYLAPSSSPAVYDIDLDGKLELMVAPCDFKFYVFNLNTTKYEWPKFRYDPYNSGWYRSGNLPGVREIASLESEIKGERLMVYPNPFRNHLMIKFQIPNTKFQTNSKSENPKQRVAGIKIYDSSGRLVKSLKLSTRYSLLTTVIWDGTDNLGRRLPSGVYFVRLETDSFRQIEKVILLR</sequence>
<dbReference type="InterPro" id="IPR028994">
    <property type="entry name" value="Integrin_alpha_N"/>
</dbReference>
<reference evidence="5" key="1">
    <citation type="journal article" date="2020" name="mSystems">
        <title>Genome- and Community-Level Interaction Insights into Carbon Utilization and Element Cycling Functions of Hydrothermarchaeota in Hydrothermal Sediment.</title>
        <authorList>
            <person name="Zhou Z."/>
            <person name="Liu Y."/>
            <person name="Xu W."/>
            <person name="Pan J."/>
            <person name="Luo Z.H."/>
            <person name="Li M."/>
        </authorList>
    </citation>
    <scope>NUCLEOTIDE SEQUENCE [LARGE SCALE GENOMIC DNA]</scope>
    <source>
        <strain evidence="5">SpSt-774</strain>
    </source>
</reference>
<organism evidence="5">
    <name type="scientific">candidate division WOR-3 bacterium</name>
    <dbReference type="NCBI Taxonomy" id="2052148"/>
    <lineage>
        <taxon>Bacteria</taxon>
        <taxon>Bacteria division WOR-3</taxon>
    </lineage>
</organism>
<dbReference type="GO" id="GO:0006508">
    <property type="term" value="P:proteolysis"/>
    <property type="evidence" value="ECO:0007669"/>
    <property type="project" value="InterPro"/>
</dbReference>
<dbReference type="Gene3D" id="3.40.50.10390">
    <property type="entry name" value="Gingipain r, domain 1"/>
    <property type="match status" value="1"/>
</dbReference>
<dbReference type="NCBIfam" id="TIGR04183">
    <property type="entry name" value="Por_Secre_tail"/>
    <property type="match status" value="1"/>
</dbReference>